<keyword evidence="4" id="KW-1185">Reference proteome</keyword>
<protein>
    <recommendedName>
        <fullName evidence="5">CCHC-type domain-containing protein</fullName>
    </recommendedName>
</protein>
<sequence>MVFNIDNKKILKNLSKAFIAGSVLDHEKKKVKREIKEDVNEQIKEEVKEEVTEAKEELKEEAPEAPKESPKVKSKPKAKPKVPKPEGPKEFVTVDKIRNKRIVKIGMVAATKEHTKIHNVPIKVQDIFLRNAINDEPNYIYFMIEGSPFLHPSVVNESVKLYVDNIIKSDDETIAKLSEALQAASAELSETLPKQKEIEKKGTVLIRKKKKLPPPTNQKENQARKNKIREIKALKNELTSTINKIESLEGQIQGLNDKLNFARITANAIKQVRFVTKDARILAMSPFASWEKVSSNVDFRKYILQKWNNVEIPIKDDPQNEKFKLVYRPSSSNGIMLAKFVFPYSEEGNWKNILTSGFLGSGDTLFHNSDPKAVSAKKAEVPDLEDLYYVYICYTMGLKDLPPKTSENFPKVKFSALSNTQLCQNCSHTGHQTSKCKKIVNAQ</sequence>
<evidence type="ECO:0000313" key="3">
    <source>
        <dbReference type="EMBL" id="ODV65130.1"/>
    </source>
</evidence>
<dbReference type="EMBL" id="KV454545">
    <property type="protein sequence ID" value="ODV65130.1"/>
    <property type="molecule type" value="Genomic_DNA"/>
</dbReference>
<feature type="region of interest" description="Disordered" evidence="2">
    <location>
        <begin position="29"/>
        <end position="89"/>
    </location>
</feature>
<accession>A0A1E4RCZ8</accession>
<evidence type="ECO:0008006" key="5">
    <source>
        <dbReference type="Google" id="ProtNLM"/>
    </source>
</evidence>
<dbReference type="Proteomes" id="UP000095085">
    <property type="component" value="Unassembled WGS sequence"/>
</dbReference>
<dbReference type="GeneID" id="30996398"/>
<organism evidence="3 4">
    <name type="scientific">Hyphopichia burtonii NRRL Y-1933</name>
    <dbReference type="NCBI Taxonomy" id="984485"/>
    <lineage>
        <taxon>Eukaryota</taxon>
        <taxon>Fungi</taxon>
        <taxon>Dikarya</taxon>
        <taxon>Ascomycota</taxon>
        <taxon>Saccharomycotina</taxon>
        <taxon>Pichiomycetes</taxon>
        <taxon>Debaryomycetaceae</taxon>
        <taxon>Hyphopichia</taxon>
    </lineage>
</organism>
<reference evidence="4" key="1">
    <citation type="submission" date="2016-05" db="EMBL/GenBank/DDBJ databases">
        <title>Comparative genomics of biotechnologically important yeasts.</title>
        <authorList>
            <consortium name="DOE Joint Genome Institute"/>
            <person name="Riley R."/>
            <person name="Haridas S."/>
            <person name="Wolfe K.H."/>
            <person name="Lopes M.R."/>
            <person name="Hittinger C.T."/>
            <person name="Goker M."/>
            <person name="Salamov A."/>
            <person name="Wisecaver J."/>
            <person name="Long T.M."/>
            <person name="Aerts A.L."/>
            <person name="Barry K."/>
            <person name="Choi C."/>
            <person name="Clum A."/>
            <person name="Coughlan A.Y."/>
            <person name="Deshpande S."/>
            <person name="Douglass A.P."/>
            <person name="Hanson S.J."/>
            <person name="Klenk H.-P."/>
            <person name="Labutti K."/>
            <person name="Lapidus A."/>
            <person name="Lindquist E."/>
            <person name="Lipzen A."/>
            <person name="Meier-Kolthoff J.P."/>
            <person name="Ohm R.A."/>
            <person name="Otillar R.P."/>
            <person name="Pangilinan J."/>
            <person name="Peng Y."/>
            <person name="Rokas A."/>
            <person name="Rosa C.A."/>
            <person name="Scheuner C."/>
            <person name="Sibirny A.A."/>
            <person name="Slot J.C."/>
            <person name="Stielow J.B."/>
            <person name="Sun H."/>
            <person name="Kurtzman C.P."/>
            <person name="Blackwell M."/>
            <person name="Grigoriev I.V."/>
            <person name="Jeffries T.W."/>
        </authorList>
    </citation>
    <scope>NUCLEOTIDE SEQUENCE [LARGE SCALE GENOMIC DNA]</scope>
    <source>
        <strain evidence="4">NRRL Y-1933</strain>
    </source>
</reference>
<name>A0A1E4RCZ8_9ASCO</name>
<feature type="compositionally biased region" description="Basic residues" evidence="2">
    <location>
        <begin position="72"/>
        <end position="82"/>
    </location>
</feature>
<evidence type="ECO:0000313" key="4">
    <source>
        <dbReference type="Proteomes" id="UP000095085"/>
    </source>
</evidence>
<evidence type="ECO:0000256" key="1">
    <source>
        <dbReference type="SAM" id="Coils"/>
    </source>
</evidence>
<dbReference type="RefSeq" id="XP_020074197.1">
    <property type="nucleotide sequence ID" value="XM_020221849.1"/>
</dbReference>
<keyword evidence="1" id="KW-0175">Coiled coil</keyword>
<evidence type="ECO:0000256" key="2">
    <source>
        <dbReference type="SAM" id="MobiDB-lite"/>
    </source>
</evidence>
<proteinExistence type="predicted"/>
<dbReference type="AlphaFoldDB" id="A0A1E4RCZ8"/>
<feature type="coiled-coil region" evidence="1">
    <location>
        <begin position="217"/>
        <end position="265"/>
    </location>
</feature>
<feature type="compositionally biased region" description="Basic and acidic residues" evidence="2">
    <location>
        <begin position="29"/>
        <end position="71"/>
    </location>
</feature>
<gene>
    <name evidence="3" type="ORF">HYPBUDRAFT_154007</name>
</gene>